<dbReference type="CDD" id="cd12148">
    <property type="entry name" value="fungal_TF_MHR"/>
    <property type="match status" value="1"/>
</dbReference>
<dbReference type="PANTHER" id="PTHR37534">
    <property type="entry name" value="TRANSCRIPTIONAL ACTIVATOR PROTEIN UGA3"/>
    <property type="match status" value="1"/>
</dbReference>
<dbReference type="PROSITE" id="PS00463">
    <property type="entry name" value="ZN2_CY6_FUNGAL_1"/>
    <property type="match status" value="1"/>
</dbReference>
<sequence length="712" mass="77397">MLLYTRLAAPKEPKKRSRGGMYITLTACGLDSKPRDSTIETKFVFIITNSGFAGCIFCKEKKKKCDEGRPKCSRCAENGVDCTYGAVKPRQRRRRESAPLTSNAALESALGLYSSSRRLSQASCYSQGSTYTLWGDDGRRRAFESSLDDCPLFSPTENFFGAFSLGGFSVGGNQGILGVHPQDEDTTHGDEYYLDTATVEAEEVVAEEPGAVALAPRANSLAPDLAMIAPCPTASPLRGFVTPVFSEFSDRPNRRALVDHFCNVLSHLIVFREETGNPFQQLVLPLTTKSSPVLNAIFALASAHLEYRGIQTPEKALYFHNRAIQGVAQMIQQNDKVNRTEILAAIMLLVYYECLVQNGGSSIIAGHLKGALTIMCMDNTTTSDSEGLPPPPDPASVFLERAFCFYDVINALSNGTAPLSAAPTPGCLLPFSPLGAPAASPLCNVDTLLGMATTLWPIIHRLSGLAGLKTDLNNATREAGSSPTKAAVLRAEFASTAQAIESALLLWQPVLPSNFSPDIELADDHTPPLVSDDNITEEEATKQIQSIYHNAMAYRHASLVYLYKTILQHPTSHPLVQKHAELTLKHCVRTVGFKGPMSALLWPLFVASCEALTGKDREVAKKVFGEIEKRQGMKNIGTAWDVVREVWKRVDGLSSSSSSSSSVSSSVQTNLTEEDRDAVVGGAAKENEEEKEEEEEIWRVVSREMGVSIVFG</sequence>
<feature type="compositionally biased region" description="Acidic residues" evidence="7">
    <location>
        <begin position="687"/>
        <end position="696"/>
    </location>
</feature>
<reference evidence="9" key="2">
    <citation type="submission" date="2023-05" db="EMBL/GenBank/DDBJ databases">
        <authorList>
            <consortium name="Lawrence Berkeley National Laboratory"/>
            <person name="Steindorff A."/>
            <person name="Hensen N."/>
            <person name="Bonometti L."/>
            <person name="Westerberg I."/>
            <person name="Brannstrom I.O."/>
            <person name="Guillou S."/>
            <person name="Cros-Aarteil S."/>
            <person name="Calhoun S."/>
            <person name="Haridas S."/>
            <person name="Kuo A."/>
            <person name="Mondo S."/>
            <person name="Pangilinan J."/>
            <person name="Riley R."/>
            <person name="Labutti K."/>
            <person name="Andreopoulos B."/>
            <person name="Lipzen A."/>
            <person name="Chen C."/>
            <person name="Yanf M."/>
            <person name="Daum C."/>
            <person name="Ng V."/>
            <person name="Clum A."/>
            <person name="Ohm R."/>
            <person name="Martin F."/>
            <person name="Silar P."/>
            <person name="Natvig D."/>
            <person name="Lalanne C."/>
            <person name="Gautier V."/>
            <person name="Ament-Velasquez S.L."/>
            <person name="Kruys A."/>
            <person name="Hutchinson M.I."/>
            <person name="Powell A.J."/>
            <person name="Barry K."/>
            <person name="Miller A.N."/>
            <person name="Grigoriev I.V."/>
            <person name="Debuchy R."/>
            <person name="Gladieux P."/>
            <person name="Thoren M.H."/>
            <person name="Johannesson H."/>
        </authorList>
    </citation>
    <scope>NUCLEOTIDE SEQUENCE</scope>
    <source>
        <strain evidence="9">PSN309</strain>
    </source>
</reference>
<organism evidence="9 10">
    <name type="scientific">Podospora australis</name>
    <dbReference type="NCBI Taxonomy" id="1536484"/>
    <lineage>
        <taxon>Eukaryota</taxon>
        <taxon>Fungi</taxon>
        <taxon>Dikarya</taxon>
        <taxon>Ascomycota</taxon>
        <taxon>Pezizomycotina</taxon>
        <taxon>Sordariomycetes</taxon>
        <taxon>Sordariomycetidae</taxon>
        <taxon>Sordariales</taxon>
        <taxon>Podosporaceae</taxon>
        <taxon>Podospora</taxon>
    </lineage>
</organism>
<feature type="region of interest" description="Disordered" evidence="7">
    <location>
        <begin position="653"/>
        <end position="696"/>
    </location>
</feature>
<dbReference type="CDD" id="cd00067">
    <property type="entry name" value="GAL4"/>
    <property type="match status" value="1"/>
</dbReference>
<dbReference type="SMART" id="SM00066">
    <property type="entry name" value="GAL4"/>
    <property type="match status" value="1"/>
</dbReference>
<evidence type="ECO:0000256" key="6">
    <source>
        <dbReference type="ARBA" id="ARBA00023242"/>
    </source>
</evidence>
<feature type="domain" description="Zn(2)-C6 fungal-type" evidence="8">
    <location>
        <begin position="54"/>
        <end position="84"/>
    </location>
</feature>
<proteinExistence type="predicted"/>
<reference evidence="9" key="1">
    <citation type="journal article" date="2023" name="Mol. Phylogenet. Evol.">
        <title>Genome-scale phylogeny and comparative genomics of the fungal order Sordariales.</title>
        <authorList>
            <person name="Hensen N."/>
            <person name="Bonometti L."/>
            <person name="Westerberg I."/>
            <person name="Brannstrom I.O."/>
            <person name="Guillou S."/>
            <person name="Cros-Aarteil S."/>
            <person name="Calhoun S."/>
            <person name="Haridas S."/>
            <person name="Kuo A."/>
            <person name="Mondo S."/>
            <person name="Pangilinan J."/>
            <person name="Riley R."/>
            <person name="LaButti K."/>
            <person name="Andreopoulos B."/>
            <person name="Lipzen A."/>
            <person name="Chen C."/>
            <person name="Yan M."/>
            <person name="Daum C."/>
            <person name="Ng V."/>
            <person name="Clum A."/>
            <person name="Steindorff A."/>
            <person name="Ohm R.A."/>
            <person name="Martin F."/>
            <person name="Silar P."/>
            <person name="Natvig D.O."/>
            <person name="Lalanne C."/>
            <person name="Gautier V."/>
            <person name="Ament-Velasquez S.L."/>
            <person name="Kruys A."/>
            <person name="Hutchinson M.I."/>
            <person name="Powell A.J."/>
            <person name="Barry K."/>
            <person name="Miller A.N."/>
            <person name="Grigoriev I.V."/>
            <person name="Debuchy R."/>
            <person name="Gladieux P."/>
            <person name="Hiltunen Thoren M."/>
            <person name="Johannesson H."/>
        </authorList>
    </citation>
    <scope>NUCLEOTIDE SEQUENCE</scope>
    <source>
        <strain evidence="9">PSN309</strain>
    </source>
</reference>
<comment type="caution">
    <text evidence="9">The sequence shown here is derived from an EMBL/GenBank/DDBJ whole genome shotgun (WGS) entry which is preliminary data.</text>
</comment>
<dbReference type="Proteomes" id="UP001302126">
    <property type="component" value="Unassembled WGS sequence"/>
</dbReference>
<dbReference type="GO" id="GO:0005634">
    <property type="term" value="C:nucleus"/>
    <property type="evidence" value="ECO:0007669"/>
    <property type="project" value="UniProtKB-SubCell"/>
</dbReference>
<dbReference type="GO" id="GO:0045944">
    <property type="term" value="P:positive regulation of transcription by RNA polymerase II"/>
    <property type="evidence" value="ECO:0007669"/>
    <property type="project" value="TreeGrafter"/>
</dbReference>
<name>A0AAN6WYG5_9PEZI</name>
<dbReference type="EMBL" id="MU864370">
    <property type="protein sequence ID" value="KAK4189916.1"/>
    <property type="molecule type" value="Genomic_DNA"/>
</dbReference>
<evidence type="ECO:0000256" key="7">
    <source>
        <dbReference type="SAM" id="MobiDB-lite"/>
    </source>
</evidence>
<comment type="subcellular location">
    <subcellularLocation>
        <location evidence="1">Nucleus</location>
    </subcellularLocation>
</comment>
<keyword evidence="10" id="KW-1185">Reference proteome</keyword>
<dbReference type="PANTHER" id="PTHR37534:SF15">
    <property type="entry name" value="ZN(II)2CYS6 TRANSCRIPTION FACTOR (EUROFUNG)"/>
    <property type="match status" value="1"/>
</dbReference>
<evidence type="ECO:0000256" key="5">
    <source>
        <dbReference type="ARBA" id="ARBA00023163"/>
    </source>
</evidence>
<dbReference type="GO" id="GO:0000976">
    <property type="term" value="F:transcription cis-regulatory region binding"/>
    <property type="evidence" value="ECO:0007669"/>
    <property type="project" value="TreeGrafter"/>
</dbReference>
<evidence type="ECO:0000256" key="3">
    <source>
        <dbReference type="ARBA" id="ARBA00023015"/>
    </source>
</evidence>
<dbReference type="GO" id="GO:0008270">
    <property type="term" value="F:zinc ion binding"/>
    <property type="evidence" value="ECO:0007669"/>
    <property type="project" value="InterPro"/>
</dbReference>
<keyword evidence="6" id="KW-0539">Nucleus</keyword>
<evidence type="ECO:0000256" key="4">
    <source>
        <dbReference type="ARBA" id="ARBA00023125"/>
    </source>
</evidence>
<dbReference type="GO" id="GO:0000981">
    <property type="term" value="F:DNA-binding transcription factor activity, RNA polymerase II-specific"/>
    <property type="evidence" value="ECO:0007669"/>
    <property type="project" value="InterPro"/>
</dbReference>
<dbReference type="InterPro" id="IPR036864">
    <property type="entry name" value="Zn2-C6_fun-type_DNA-bd_sf"/>
</dbReference>
<evidence type="ECO:0000256" key="2">
    <source>
        <dbReference type="ARBA" id="ARBA00022833"/>
    </source>
</evidence>
<evidence type="ECO:0000256" key="1">
    <source>
        <dbReference type="ARBA" id="ARBA00004123"/>
    </source>
</evidence>
<keyword evidence="2" id="KW-0862">Zinc</keyword>
<evidence type="ECO:0000313" key="9">
    <source>
        <dbReference type="EMBL" id="KAK4189916.1"/>
    </source>
</evidence>
<accession>A0AAN6WYG5</accession>
<evidence type="ECO:0000259" key="8">
    <source>
        <dbReference type="PROSITE" id="PS50048"/>
    </source>
</evidence>
<dbReference type="Gene3D" id="4.10.240.10">
    <property type="entry name" value="Zn(2)-C6 fungal-type DNA-binding domain"/>
    <property type="match status" value="1"/>
</dbReference>
<keyword evidence="4" id="KW-0238">DNA-binding</keyword>
<dbReference type="SUPFAM" id="SSF57701">
    <property type="entry name" value="Zn2/Cys6 DNA-binding domain"/>
    <property type="match status" value="1"/>
</dbReference>
<dbReference type="InterPro" id="IPR021858">
    <property type="entry name" value="Fun_TF"/>
</dbReference>
<feature type="compositionally biased region" description="Low complexity" evidence="7">
    <location>
        <begin position="654"/>
        <end position="667"/>
    </location>
</feature>
<keyword evidence="5" id="KW-0804">Transcription</keyword>
<dbReference type="InterPro" id="IPR001138">
    <property type="entry name" value="Zn2Cys6_DnaBD"/>
</dbReference>
<evidence type="ECO:0000313" key="10">
    <source>
        <dbReference type="Proteomes" id="UP001302126"/>
    </source>
</evidence>
<dbReference type="AlphaFoldDB" id="A0AAN6WYG5"/>
<dbReference type="Pfam" id="PF00172">
    <property type="entry name" value="Zn_clus"/>
    <property type="match status" value="1"/>
</dbReference>
<dbReference type="Pfam" id="PF11951">
    <property type="entry name" value="Fungal_trans_2"/>
    <property type="match status" value="1"/>
</dbReference>
<gene>
    <name evidence="9" type="ORF">QBC35DRAFT_116068</name>
</gene>
<dbReference type="PROSITE" id="PS50048">
    <property type="entry name" value="ZN2_CY6_FUNGAL_2"/>
    <property type="match status" value="1"/>
</dbReference>
<keyword evidence="3" id="KW-0805">Transcription regulation</keyword>
<protein>
    <recommendedName>
        <fullName evidence="8">Zn(2)-C6 fungal-type domain-containing protein</fullName>
    </recommendedName>
</protein>